<organism evidence="2 3">
    <name type="scientific">Trichonephila clavata</name>
    <name type="common">Joro spider</name>
    <name type="synonym">Nephila clavata</name>
    <dbReference type="NCBI Taxonomy" id="2740835"/>
    <lineage>
        <taxon>Eukaryota</taxon>
        <taxon>Metazoa</taxon>
        <taxon>Ecdysozoa</taxon>
        <taxon>Arthropoda</taxon>
        <taxon>Chelicerata</taxon>
        <taxon>Arachnida</taxon>
        <taxon>Araneae</taxon>
        <taxon>Araneomorphae</taxon>
        <taxon>Entelegynae</taxon>
        <taxon>Araneoidea</taxon>
        <taxon>Nephilidae</taxon>
        <taxon>Trichonephila</taxon>
    </lineage>
</organism>
<feature type="domain" description="DUF4773" evidence="1">
    <location>
        <begin position="2"/>
        <end position="62"/>
    </location>
</feature>
<dbReference type="AlphaFoldDB" id="A0A8X6LGQ4"/>
<dbReference type="InterPro" id="IPR031941">
    <property type="entry name" value="DUF4773"/>
</dbReference>
<dbReference type="OrthoDB" id="6409002at2759"/>
<evidence type="ECO:0000313" key="3">
    <source>
        <dbReference type="Proteomes" id="UP000887116"/>
    </source>
</evidence>
<sequence length="135" mass="15338">MSVRNPPSICLPIPFLKKYVHLCLTVYNLSISDSNIGACAKLDLLIWFLCKLGNVQIGCFDTRTHSVADSTPARIVVRRKREALTHIKKQHKVNLALPFNLCSSSSRSMPNYYQVGLMLFVFFCVFKEFQKTHGT</sequence>
<evidence type="ECO:0000313" key="2">
    <source>
        <dbReference type="EMBL" id="GFR07777.1"/>
    </source>
</evidence>
<proteinExistence type="predicted"/>
<evidence type="ECO:0000259" key="1">
    <source>
        <dbReference type="Pfam" id="PF15998"/>
    </source>
</evidence>
<accession>A0A8X6LGQ4</accession>
<protein>
    <recommendedName>
        <fullName evidence="1">DUF4773 domain-containing protein</fullName>
    </recommendedName>
</protein>
<comment type="caution">
    <text evidence="2">The sequence shown here is derived from an EMBL/GenBank/DDBJ whole genome shotgun (WGS) entry which is preliminary data.</text>
</comment>
<reference evidence="2" key="1">
    <citation type="submission" date="2020-07" db="EMBL/GenBank/DDBJ databases">
        <title>Multicomponent nature underlies the extraordinary mechanical properties of spider dragline silk.</title>
        <authorList>
            <person name="Kono N."/>
            <person name="Nakamura H."/>
            <person name="Mori M."/>
            <person name="Yoshida Y."/>
            <person name="Ohtoshi R."/>
            <person name="Malay A.D."/>
            <person name="Moran D.A.P."/>
            <person name="Tomita M."/>
            <person name="Numata K."/>
            <person name="Arakawa K."/>
        </authorList>
    </citation>
    <scope>NUCLEOTIDE SEQUENCE</scope>
</reference>
<dbReference type="EMBL" id="BMAO01016334">
    <property type="protein sequence ID" value="GFR07777.1"/>
    <property type="molecule type" value="Genomic_DNA"/>
</dbReference>
<name>A0A8X6LGQ4_TRICU</name>
<gene>
    <name evidence="2" type="ORF">TNCT_198151</name>
</gene>
<keyword evidence="3" id="KW-1185">Reference proteome</keyword>
<dbReference type="Pfam" id="PF15998">
    <property type="entry name" value="DUF4773"/>
    <property type="match status" value="1"/>
</dbReference>
<dbReference type="Proteomes" id="UP000887116">
    <property type="component" value="Unassembled WGS sequence"/>
</dbReference>